<reference evidence="1 2" key="1">
    <citation type="submission" date="2017-04" db="EMBL/GenBank/DDBJ databases">
        <title>Complete Genome Sequence of Bacillus thuringiensis type Strain ATCC 10792.</title>
        <authorList>
            <person name="Oh D.-H."/>
            <person name="Park B.-J."/>
            <person name="Shuai W."/>
            <person name="Chelliah R."/>
        </authorList>
    </citation>
    <scope>NUCLEOTIDE SEQUENCE [LARGE SCALE GENOMIC DNA]</scope>
    <source>
        <strain evidence="1 2">ATCC 10792</strain>
    </source>
</reference>
<proteinExistence type="predicted"/>
<dbReference type="Proteomes" id="UP000194143">
    <property type="component" value="Chromosome"/>
</dbReference>
<sequence length="376" mass="43804">MGDCMKKLYGKLVCCIIASSLVAGCDSAIEVTKEKEKEICKTEEECTQIGDKTLQKVYKKIEGLSELEKVEDYDIGEYESMNMKEAEKKKEEDDNYFFLASYYIDGDGIVDPYFEKLDRKRLNKAFADDEVAKDDLLSQRQDREYHETLWDMYRTLIPVKYRENITGFDLITDGYDGVVAHVMPSMDDPRDWLLSLDVLDSGVNIDEVMKTLIHETAHVLTIGHKQVPVDRKYLEAFDEEKDISSYRNKCKTVFLKNGCARKTSYINQFYNEFWKPIEQEWTEKKVEESEEAQIKFYKEKHDEFVSLYGTTNVTEDIADTFTAFILQDSKKVKEGTELKYKKIAFFYQFPELVKMRAEVLSGLYDVSKTIEQQSGD</sequence>
<dbReference type="PROSITE" id="PS51257">
    <property type="entry name" value="PROKAR_LIPOPROTEIN"/>
    <property type="match status" value="1"/>
</dbReference>
<dbReference type="EMBL" id="CP021061">
    <property type="protein sequence ID" value="ARP60099.1"/>
    <property type="molecule type" value="Genomic_DNA"/>
</dbReference>
<organism evidence="1 2">
    <name type="scientific">Bacillus thuringiensis</name>
    <dbReference type="NCBI Taxonomy" id="1428"/>
    <lineage>
        <taxon>Bacteria</taxon>
        <taxon>Bacillati</taxon>
        <taxon>Bacillota</taxon>
        <taxon>Bacilli</taxon>
        <taxon>Bacillales</taxon>
        <taxon>Bacillaceae</taxon>
        <taxon>Bacillus</taxon>
        <taxon>Bacillus cereus group</taxon>
    </lineage>
</organism>
<evidence type="ECO:0000313" key="2">
    <source>
        <dbReference type="Proteomes" id="UP000194143"/>
    </source>
</evidence>
<accession>A0A1W6WV44</accession>
<evidence type="ECO:0000313" key="1">
    <source>
        <dbReference type="EMBL" id="ARP60099.1"/>
    </source>
</evidence>
<keyword evidence="2" id="KW-1185">Reference proteome</keyword>
<name>A0A1W6WV44_BACTU</name>
<gene>
    <name evidence="1" type="ORF">CAB88_24670</name>
</gene>
<dbReference type="AlphaFoldDB" id="A0A1W6WV44"/>
<protein>
    <submittedName>
        <fullName evidence="1">Uncharacterized protein</fullName>
    </submittedName>
</protein>